<dbReference type="GO" id="GO:0003676">
    <property type="term" value="F:nucleic acid binding"/>
    <property type="evidence" value="ECO:0007669"/>
    <property type="project" value="InterPro"/>
</dbReference>
<feature type="region of interest" description="Disordered" evidence="5">
    <location>
        <begin position="18"/>
        <end position="103"/>
    </location>
</feature>
<gene>
    <name evidence="7" type="ORF">RSOLAG1IB_02669</name>
</gene>
<dbReference type="Proteomes" id="UP000059188">
    <property type="component" value="Unassembled WGS sequence"/>
</dbReference>
<feature type="region of interest" description="Disordered" evidence="5">
    <location>
        <begin position="209"/>
        <end position="234"/>
    </location>
</feature>
<dbReference type="InterPro" id="IPR013087">
    <property type="entry name" value="Znf_C2H2_type"/>
</dbReference>
<dbReference type="Gene3D" id="3.30.160.60">
    <property type="entry name" value="Classic Zinc Finger"/>
    <property type="match status" value="1"/>
</dbReference>
<proteinExistence type="predicted"/>
<keyword evidence="2" id="KW-0863">Zinc-finger</keyword>
<dbReference type="GO" id="GO:0046540">
    <property type="term" value="C:U4/U6 x U5 tri-snRNP complex"/>
    <property type="evidence" value="ECO:0007669"/>
    <property type="project" value="TreeGrafter"/>
</dbReference>
<keyword evidence="4" id="KW-0539">Nucleus</keyword>
<dbReference type="SUPFAM" id="SSF57667">
    <property type="entry name" value="beta-beta-alpha zinc fingers"/>
    <property type="match status" value="1"/>
</dbReference>
<feature type="domain" description="C2H2-type" evidence="6">
    <location>
        <begin position="132"/>
        <end position="154"/>
    </location>
</feature>
<dbReference type="InterPro" id="IPR003604">
    <property type="entry name" value="Matrin/U1-like-C_Znf_C2H2"/>
</dbReference>
<evidence type="ECO:0000313" key="7">
    <source>
        <dbReference type="EMBL" id="CEL57924.1"/>
    </source>
</evidence>
<dbReference type="STRING" id="1108050.A0A0B7FLW5"/>
<dbReference type="InterPro" id="IPR036236">
    <property type="entry name" value="Znf_C2H2_sf"/>
</dbReference>
<sequence>MGKYHVDYENAVSILKKQPRARDTTTKHTIMSEKVGAYGNKPSETGFRRRWDKEEYTQKAKEKDEEERKRMQENEELMKKGKRPRKQKEELPKPTELMKQREHDLELSKNLNKTMIVQNAGGRGPGQPGFYCDLCQRTLKDTSAYLDHVNSRQHLRRLGQTTQIARSTLDQVRARIALLREKTKEASTARTFDFEKRLQEVRDAEEEARAEKRRKKQEKNKPAETSKVEKTEEDESMATMMGFDCGLNCITTVIYNNISKLSAKAFYSARSRSARIPS</sequence>
<feature type="compositionally biased region" description="Basic and acidic residues" evidence="5">
    <location>
        <begin position="46"/>
        <end position="79"/>
    </location>
</feature>
<dbReference type="PANTHER" id="PTHR45986:SF1">
    <property type="entry name" value="ZINC FINGER MATRIN-TYPE PROTEIN 2"/>
    <property type="match status" value="1"/>
</dbReference>
<dbReference type="InterPro" id="IPR022755">
    <property type="entry name" value="Znf_C2H2_jaz"/>
</dbReference>
<reference evidence="7 8" key="1">
    <citation type="submission" date="2014-11" db="EMBL/GenBank/DDBJ databases">
        <authorList>
            <person name="Wibberg Daniel"/>
        </authorList>
    </citation>
    <scope>NUCLEOTIDE SEQUENCE [LARGE SCALE GENOMIC DNA]</scope>
    <source>
        <strain evidence="7">Rhizoctonia solani AG1-IB 7/3/14</strain>
    </source>
</reference>
<dbReference type="PROSITE" id="PS00028">
    <property type="entry name" value="ZINC_FINGER_C2H2_1"/>
    <property type="match status" value="1"/>
</dbReference>
<evidence type="ECO:0000313" key="8">
    <source>
        <dbReference type="Proteomes" id="UP000059188"/>
    </source>
</evidence>
<evidence type="ECO:0000256" key="5">
    <source>
        <dbReference type="SAM" id="MobiDB-lite"/>
    </source>
</evidence>
<feature type="compositionally biased region" description="Basic and acidic residues" evidence="5">
    <location>
        <begin position="219"/>
        <end position="230"/>
    </location>
</feature>
<dbReference type="PANTHER" id="PTHR45986">
    <property type="entry name" value="ZINC FINGER MATRIN-TYPE PROTEIN 2"/>
    <property type="match status" value="1"/>
</dbReference>
<dbReference type="GO" id="GO:0005681">
    <property type="term" value="C:spliceosomal complex"/>
    <property type="evidence" value="ECO:0007669"/>
    <property type="project" value="InterPro"/>
</dbReference>
<dbReference type="SMART" id="SM00451">
    <property type="entry name" value="ZnF_U1"/>
    <property type="match status" value="1"/>
</dbReference>
<dbReference type="GO" id="GO:0008270">
    <property type="term" value="F:zinc ion binding"/>
    <property type="evidence" value="ECO:0007669"/>
    <property type="project" value="UniProtKB-KW"/>
</dbReference>
<accession>A0A0B7FLW5</accession>
<keyword evidence="1" id="KW-0479">Metal-binding</keyword>
<dbReference type="GO" id="GO:0000398">
    <property type="term" value="P:mRNA splicing, via spliceosome"/>
    <property type="evidence" value="ECO:0007669"/>
    <property type="project" value="InterPro"/>
</dbReference>
<dbReference type="OrthoDB" id="30343at2759"/>
<keyword evidence="8" id="KW-1185">Reference proteome</keyword>
<keyword evidence="3" id="KW-0862">Zinc</keyword>
<evidence type="ECO:0000256" key="4">
    <source>
        <dbReference type="ARBA" id="ARBA00023242"/>
    </source>
</evidence>
<protein>
    <submittedName>
        <fullName evidence="7">Zinc finger matrin-type protein 2</fullName>
    </submittedName>
</protein>
<dbReference type="EMBL" id="LN679102">
    <property type="protein sequence ID" value="CEL57924.1"/>
    <property type="molecule type" value="Genomic_DNA"/>
</dbReference>
<dbReference type="Pfam" id="PF12171">
    <property type="entry name" value="zf-C2H2_jaz"/>
    <property type="match status" value="1"/>
</dbReference>
<evidence type="ECO:0000259" key="6">
    <source>
        <dbReference type="PROSITE" id="PS00028"/>
    </source>
</evidence>
<dbReference type="AlphaFoldDB" id="A0A0B7FLW5"/>
<organism evidence="7 8">
    <name type="scientific">Thanatephorus cucumeris (strain AG1-IB / isolate 7/3/14)</name>
    <name type="common">Lettuce bottom rot fungus</name>
    <name type="synonym">Rhizoctonia solani</name>
    <dbReference type="NCBI Taxonomy" id="1108050"/>
    <lineage>
        <taxon>Eukaryota</taxon>
        <taxon>Fungi</taxon>
        <taxon>Dikarya</taxon>
        <taxon>Basidiomycota</taxon>
        <taxon>Agaricomycotina</taxon>
        <taxon>Agaricomycetes</taxon>
        <taxon>Cantharellales</taxon>
        <taxon>Ceratobasidiaceae</taxon>
        <taxon>Rhizoctonia</taxon>
        <taxon>Rhizoctonia solani AG-1</taxon>
    </lineage>
</organism>
<dbReference type="InterPro" id="IPR040107">
    <property type="entry name" value="Snu23"/>
</dbReference>
<evidence type="ECO:0000256" key="2">
    <source>
        <dbReference type="ARBA" id="ARBA00022771"/>
    </source>
</evidence>
<evidence type="ECO:0000256" key="3">
    <source>
        <dbReference type="ARBA" id="ARBA00022833"/>
    </source>
</evidence>
<name>A0A0B7FLW5_THACB</name>
<feature type="compositionally biased region" description="Basic and acidic residues" evidence="5">
    <location>
        <begin position="87"/>
        <end position="103"/>
    </location>
</feature>
<evidence type="ECO:0000256" key="1">
    <source>
        <dbReference type="ARBA" id="ARBA00022723"/>
    </source>
</evidence>